<dbReference type="GO" id="GO:0009898">
    <property type="term" value="C:cytoplasmic side of plasma membrane"/>
    <property type="evidence" value="ECO:0007669"/>
    <property type="project" value="TreeGrafter"/>
</dbReference>
<dbReference type="Proteomes" id="UP001233999">
    <property type="component" value="Unassembled WGS sequence"/>
</dbReference>
<evidence type="ECO:0000313" key="5">
    <source>
        <dbReference type="EMBL" id="KAJ9599619.1"/>
    </source>
</evidence>
<accession>A0AAD8AI74</accession>
<reference evidence="5" key="2">
    <citation type="submission" date="2023-05" db="EMBL/GenBank/DDBJ databases">
        <authorList>
            <person name="Fouks B."/>
        </authorList>
    </citation>
    <scope>NUCLEOTIDE SEQUENCE</scope>
    <source>
        <strain evidence="5">Stay&amp;Tobe</strain>
        <tissue evidence="5">Testes</tissue>
    </source>
</reference>
<dbReference type="GO" id="GO:0006900">
    <property type="term" value="P:vesicle budding from membrane"/>
    <property type="evidence" value="ECO:0007669"/>
    <property type="project" value="TreeGrafter"/>
</dbReference>
<feature type="non-terminal residue" evidence="5">
    <location>
        <position position="1"/>
    </location>
</feature>
<comment type="caution">
    <text evidence="5">The sequence shown here is derived from an EMBL/GenBank/DDBJ whole genome shotgun (WGS) entry which is preliminary data.</text>
</comment>
<dbReference type="GO" id="GO:0005771">
    <property type="term" value="C:multivesicular body"/>
    <property type="evidence" value="ECO:0007669"/>
    <property type="project" value="TreeGrafter"/>
</dbReference>
<gene>
    <name evidence="5" type="ORF">L9F63_026531</name>
</gene>
<protein>
    <recommendedName>
        <fullName evidence="7">Charged multivesicular body protein 7</fullName>
    </recommendedName>
</protein>
<keyword evidence="6" id="KW-1185">Reference proteome</keyword>
<name>A0AAD8AI74_DIPPU</name>
<dbReference type="PANTHER" id="PTHR22761">
    <property type="entry name" value="CHARGED MULTIVESICULAR BODY PROTEIN"/>
    <property type="match status" value="1"/>
</dbReference>
<evidence type="ECO:0000313" key="6">
    <source>
        <dbReference type="Proteomes" id="UP001233999"/>
    </source>
</evidence>
<feature type="region of interest" description="Disordered" evidence="4">
    <location>
        <begin position="136"/>
        <end position="155"/>
    </location>
</feature>
<dbReference type="GO" id="GO:0032511">
    <property type="term" value="P:late endosome to vacuole transport via multivesicular body sorting pathway"/>
    <property type="evidence" value="ECO:0007669"/>
    <property type="project" value="TreeGrafter"/>
</dbReference>
<organism evidence="5 6">
    <name type="scientific">Diploptera punctata</name>
    <name type="common">Pacific beetle cockroach</name>
    <dbReference type="NCBI Taxonomy" id="6984"/>
    <lineage>
        <taxon>Eukaryota</taxon>
        <taxon>Metazoa</taxon>
        <taxon>Ecdysozoa</taxon>
        <taxon>Arthropoda</taxon>
        <taxon>Hexapoda</taxon>
        <taxon>Insecta</taxon>
        <taxon>Pterygota</taxon>
        <taxon>Neoptera</taxon>
        <taxon>Polyneoptera</taxon>
        <taxon>Dictyoptera</taxon>
        <taxon>Blattodea</taxon>
        <taxon>Blaberoidea</taxon>
        <taxon>Blaberidae</taxon>
        <taxon>Diplopterinae</taxon>
        <taxon>Diploptera</taxon>
    </lineage>
</organism>
<reference evidence="5" key="1">
    <citation type="journal article" date="2023" name="IScience">
        <title>Live-bearing cockroach genome reveals convergent evolutionary mechanisms linked to viviparity in insects and beyond.</title>
        <authorList>
            <person name="Fouks B."/>
            <person name="Harrison M.C."/>
            <person name="Mikhailova A.A."/>
            <person name="Marchal E."/>
            <person name="English S."/>
            <person name="Carruthers M."/>
            <person name="Jennings E.C."/>
            <person name="Chiamaka E.L."/>
            <person name="Frigard R.A."/>
            <person name="Pippel M."/>
            <person name="Attardo G.M."/>
            <person name="Benoit J.B."/>
            <person name="Bornberg-Bauer E."/>
            <person name="Tobe S.S."/>
        </authorList>
    </citation>
    <scope>NUCLEOTIDE SEQUENCE</scope>
    <source>
        <strain evidence="5">Stay&amp;Tobe</strain>
    </source>
</reference>
<dbReference type="AlphaFoldDB" id="A0AAD8AI74"/>
<evidence type="ECO:0008006" key="7">
    <source>
        <dbReference type="Google" id="ProtNLM"/>
    </source>
</evidence>
<dbReference type="GO" id="GO:0000815">
    <property type="term" value="C:ESCRT III complex"/>
    <property type="evidence" value="ECO:0007669"/>
    <property type="project" value="TreeGrafter"/>
</dbReference>
<proteinExistence type="inferred from homology"/>
<evidence type="ECO:0000256" key="1">
    <source>
        <dbReference type="ARBA" id="ARBA00004177"/>
    </source>
</evidence>
<sequence length="155" mass="17047">ARSCLKKKHVLDKCIEKRMSALDNVRILLSHIREAETDAKVLEAYRFGASALKSTLKTSGLTEDNAADTMLQVQEVLDVQEEVETAMSLPSEPDDDLEKELAELLKVSDLPEVPKGPPSYADLEARLKALSSDDLSELPKSKRVYPKASVAEPAL</sequence>
<evidence type="ECO:0000256" key="3">
    <source>
        <dbReference type="ARBA" id="ARBA00022753"/>
    </source>
</evidence>
<comment type="similarity">
    <text evidence="2">Belongs to the SNF7 family.</text>
</comment>
<evidence type="ECO:0000256" key="2">
    <source>
        <dbReference type="ARBA" id="ARBA00006190"/>
    </source>
</evidence>
<comment type="subcellular location">
    <subcellularLocation>
        <location evidence="1">Endosome</location>
    </subcellularLocation>
</comment>
<evidence type="ECO:0000256" key="4">
    <source>
        <dbReference type="SAM" id="MobiDB-lite"/>
    </source>
</evidence>
<dbReference type="EMBL" id="JASPKZ010000791">
    <property type="protein sequence ID" value="KAJ9599619.1"/>
    <property type="molecule type" value="Genomic_DNA"/>
</dbReference>
<dbReference type="InterPro" id="IPR005024">
    <property type="entry name" value="Snf7_fam"/>
</dbReference>
<dbReference type="PANTHER" id="PTHR22761:SF10">
    <property type="entry name" value="GH13992P"/>
    <property type="match status" value="1"/>
</dbReference>
<keyword evidence="3" id="KW-0967">Endosome</keyword>
<dbReference type="Pfam" id="PF03357">
    <property type="entry name" value="Snf7"/>
    <property type="match status" value="1"/>
</dbReference>